<dbReference type="Gene3D" id="1.10.238.10">
    <property type="entry name" value="EF-hand"/>
    <property type="match status" value="2"/>
</dbReference>
<keyword evidence="3" id="KW-1185">Reference proteome</keyword>
<evidence type="ECO:0000313" key="2">
    <source>
        <dbReference type="EMBL" id="CAD5111283.1"/>
    </source>
</evidence>
<dbReference type="AlphaFoldDB" id="A0A7I8V6E7"/>
<comment type="caution">
    <text evidence="2">The sequence shown here is derived from an EMBL/GenBank/DDBJ whole genome shotgun (WGS) entry which is preliminary data.</text>
</comment>
<feature type="domain" description="EF-hand" evidence="1">
    <location>
        <begin position="102"/>
        <end position="137"/>
    </location>
</feature>
<dbReference type="PROSITE" id="PS50222">
    <property type="entry name" value="EF_HAND_2"/>
    <property type="match status" value="1"/>
</dbReference>
<organism evidence="2 3">
    <name type="scientific">Dimorphilus gyrociliatus</name>
    <dbReference type="NCBI Taxonomy" id="2664684"/>
    <lineage>
        <taxon>Eukaryota</taxon>
        <taxon>Metazoa</taxon>
        <taxon>Spiralia</taxon>
        <taxon>Lophotrochozoa</taxon>
        <taxon>Annelida</taxon>
        <taxon>Polychaeta</taxon>
        <taxon>Polychaeta incertae sedis</taxon>
        <taxon>Dinophilidae</taxon>
        <taxon>Dimorphilus</taxon>
    </lineage>
</organism>
<dbReference type="FunFam" id="1.10.238.10:FF:000001">
    <property type="entry name" value="Calmodulin 1"/>
    <property type="match status" value="1"/>
</dbReference>
<proteinExistence type="predicted"/>
<dbReference type="CDD" id="cd00051">
    <property type="entry name" value="EFh"/>
    <property type="match status" value="1"/>
</dbReference>
<dbReference type="Pfam" id="PF13499">
    <property type="entry name" value="EF-hand_7"/>
    <property type="match status" value="1"/>
</dbReference>
<evidence type="ECO:0000259" key="1">
    <source>
        <dbReference type="PROSITE" id="PS50222"/>
    </source>
</evidence>
<dbReference type="InterPro" id="IPR011992">
    <property type="entry name" value="EF-hand-dom_pair"/>
</dbReference>
<dbReference type="PANTHER" id="PTHR46763">
    <property type="entry name" value="DYNEIN REGULATORY COMPLEX PROTEIN 8"/>
    <property type="match status" value="1"/>
</dbReference>
<gene>
    <name evidence="2" type="ORF">DGYR_LOCUS603</name>
</gene>
<dbReference type="InterPro" id="IPR002048">
    <property type="entry name" value="EF_hand_dom"/>
</dbReference>
<dbReference type="SUPFAM" id="SSF47473">
    <property type="entry name" value="EF-hand"/>
    <property type="match status" value="1"/>
</dbReference>
<accession>A0A7I8V6E7</accession>
<evidence type="ECO:0000313" key="3">
    <source>
        <dbReference type="Proteomes" id="UP000549394"/>
    </source>
</evidence>
<name>A0A7I8V6E7_9ANNE</name>
<sequence>MSTEERRESDTGEKKDKAEAIIAEIQGRITKAFDIFDHENNKTVDVREVGTIVRSLNCCPTEAELHDILTEMEEDEPTGYVKFEKFLPVMTTILMDRRYKPQPEDILLKAFQTLDTENQGFLTSDELQKYMMKEGEPFTQDEMEEMLSAAQDPDKGTVQYKDFVGLMAVEES</sequence>
<dbReference type="SMART" id="SM00054">
    <property type="entry name" value="EFh"/>
    <property type="match status" value="2"/>
</dbReference>
<dbReference type="Proteomes" id="UP000549394">
    <property type="component" value="Unassembled WGS sequence"/>
</dbReference>
<protein>
    <submittedName>
        <fullName evidence="2">DgyrCDS605</fullName>
    </submittedName>
</protein>
<dbReference type="PANTHER" id="PTHR46763:SF1">
    <property type="entry name" value="DYNEIN REGULATORY COMPLEX PROTEIN 8"/>
    <property type="match status" value="1"/>
</dbReference>
<reference evidence="2 3" key="1">
    <citation type="submission" date="2020-08" db="EMBL/GenBank/DDBJ databases">
        <authorList>
            <person name="Hejnol A."/>
        </authorList>
    </citation>
    <scope>NUCLEOTIDE SEQUENCE [LARGE SCALE GENOMIC DNA]</scope>
</reference>
<dbReference type="OrthoDB" id="10260307at2759"/>
<dbReference type="GO" id="GO:0005509">
    <property type="term" value="F:calcium ion binding"/>
    <property type="evidence" value="ECO:0007669"/>
    <property type="project" value="InterPro"/>
</dbReference>
<dbReference type="EMBL" id="CAJFCJ010000001">
    <property type="protein sequence ID" value="CAD5111283.1"/>
    <property type="molecule type" value="Genomic_DNA"/>
</dbReference>